<dbReference type="PIRSF" id="PIRSF004532">
    <property type="entry name" value="GlpX"/>
    <property type="match status" value="1"/>
</dbReference>
<reference evidence="6" key="1">
    <citation type="submission" date="2014-11" db="EMBL/GenBank/DDBJ databases">
        <authorList>
            <person name="Zhu J."/>
            <person name="Qi W."/>
            <person name="Song R."/>
        </authorList>
    </citation>
    <scope>NUCLEOTIDE SEQUENCE</scope>
</reference>
<keyword evidence="1" id="KW-0479">Metal-binding</keyword>
<comment type="similarity">
    <text evidence="5">Belongs to the FBPase class 2 family.</text>
</comment>
<dbReference type="GO" id="GO:0042132">
    <property type="term" value="F:fructose 1,6-bisphosphate 1-phosphatase activity"/>
    <property type="evidence" value="ECO:0007669"/>
    <property type="project" value="InterPro"/>
</dbReference>
<dbReference type="Gene3D" id="3.30.540.10">
    <property type="entry name" value="Fructose-1,6-Bisphosphatase, subunit A, domain 1"/>
    <property type="match status" value="1"/>
</dbReference>
<accession>A0A1B1TF37</accession>
<evidence type="ECO:0000313" key="6">
    <source>
        <dbReference type="EMBL" id="ANV80884.1"/>
    </source>
</evidence>
<evidence type="ECO:0000256" key="2">
    <source>
        <dbReference type="ARBA" id="ARBA00022801"/>
    </source>
</evidence>
<name>A0A1B1TF37_9ARCH</name>
<dbReference type="GO" id="GO:0046872">
    <property type="term" value="F:metal ion binding"/>
    <property type="evidence" value="ECO:0007669"/>
    <property type="project" value="UniProtKB-KW"/>
</dbReference>
<keyword evidence="4 5" id="KW-0119">Carbohydrate metabolism</keyword>
<dbReference type="GO" id="GO:0030388">
    <property type="term" value="P:fructose 1,6-bisphosphate metabolic process"/>
    <property type="evidence" value="ECO:0007669"/>
    <property type="project" value="TreeGrafter"/>
</dbReference>
<keyword evidence="3" id="KW-0464">Manganese</keyword>
<dbReference type="SUPFAM" id="SSF56655">
    <property type="entry name" value="Carbohydrate phosphatase"/>
    <property type="match status" value="1"/>
</dbReference>
<proteinExistence type="inferred from homology"/>
<dbReference type="Pfam" id="PF03320">
    <property type="entry name" value="FBPase_glpX"/>
    <property type="match status" value="1"/>
</dbReference>
<evidence type="ECO:0000256" key="4">
    <source>
        <dbReference type="ARBA" id="ARBA00023277"/>
    </source>
</evidence>
<dbReference type="NCBIfam" id="TIGR00330">
    <property type="entry name" value="glpX"/>
    <property type="match status" value="1"/>
</dbReference>
<evidence type="ECO:0000256" key="3">
    <source>
        <dbReference type="ARBA" id="ARBA00023211"/>
    </source>
</evidence>
<dbReference type="GO" id="GO:0006094">
    <property type="term" value="P:gluconeogenesis"/>
    <property type="evidence" value="ECO:0007669"/>
    <property type="project" value="InterPro"/>
</dbReference>
<dbReference type="InterPro" id="IPR004464">
    <property type="entry name" value="FBPase_class-2/SBPase"/>
</dbReference>
<dbReference type="EMBL" id="KP211911">
    <property type="protein sequence ID" value="ANV80884.1"/>
    <property type="molecule type" value="Genomic_DNA"/>
</dbReference>
<dbReference type="AlphaFoldDB" id="A0A1B1TF37"/>
<evidence type="ECO:0000256" key="5">
    <source>
        <dbReference type="PIRNR" id="PIRNR004532"/>
    </source>
</evidence>
<dbReference type="PANTHER" id="PTHR30447">
    <property type="entry name" value="FRUCTOSE-1,6-BISPHOSPHATASE CLASS 2"/>
    <property type="match status" value="1"/>
</dbReference>
<reference evidence="6" key="2">
    <citation type="journal article" date="2015" name="ISME J.">
        <title>A new class of marine Euryarchaeota group II from the Mediterranean deep chlorophyll maximum.</title>
        <authorList>
            <person name="Martin-Cuadrado A.B."/>
            <person name="Garcia-Heredia I."/>
            <person name="Molto A.G."/>
            <person name="Lopez-Ubeda R."/>
            <person name="Kimes N."/>
            <person name="Lopez-Garcia P."/>
            <person name="Moreira D."/>
            <person name="Rodriguez-Valera F."/>
        </authorList>
    </citation>
    <scope>NUCLEOTIDE SEQUENCE</scope>
</reference>
<keyword evidence="2" id="KW-0378">Hydrolase</keyword>
<organism evidence="6">
    <name type="scientific">uncultured Poseidoniia archaeon</name>
    <dbReference type="NCBI Taxonomy" id="1697135"/>
    <lineage>
        <taxon>Archaea</taxon>
        <taxon>Methanobacteriati</taxon>
        <taxon>Thermoplasmatota</taxon>
        <taxon>Candidatus Poseidoniia</taxon>
        <taxon>environmental samples</taxon>
    </lineage>
</organism>
<dbReference type="GO" id="GO:0006071">
    <property type="term" value="P:glycerol metabolic process"/>
    <property type="evidence" value="ECO:0007669"/>
    <property type="project" value="InterPro"/>
</dbReference>
<protein>
    <recommendedName>
        <fullName evidence="5">Fructose-1,6-bisphosphatase</fullName>
    </recommendedName>
</protein>
<sequence>MGSVSDLASHFLEAVDQAAIASAAWRGKGEKDAADDAAVEAMRRTFDNVPFDGRVAIGEGERDEAPMLFIGEQLGSEIGNPNVPKIDIAVDPLECTNNCASNSPNSIAVLAAAPRGTLLHAPDCYMDKIAAGPELSGHISLEADVAYNLEQTASILDKPISEVKVIALDRERHSQLFKEIKMAGADLHLIGDGDVSGALWAARPEGEFDLLMGIGAAPEGVISAAAIRGIGGVFEGRLIFRSEEEEARAGDMIDDDLTRLWKANDLCTSDDAIFVASGVCDGYLPGVKIDGDQVRTFAELIDVEKGTITRHDRVH</sequence>
<dbReference type="Gene3D" id="3.40.190.90">
    <property type="match status" value="1"/>
</dbReference>
<dbReference type="GO" id="GO:0005829">
    <property type="term" value="C:cytosol"/>
    <property type="evidence" value="ECO:0007669"/>
    <property type="project" value="TreeGrafter"/>
</dbReference>
<evidence type="ECO:0000256" key="1">
    <source>
        <dbReference type="ARBA" id="ARBA00022723"/>
    </source>
</evidence>
<dbReference type="PANTHER" id="PTHR30447:SF0">
    <property type="entry name" value="FRUCTOSE-1,6-BISPHOSPHATASE 1 CLASS 2-RELATED"/>
    <property type="match status" value="1"/>
</dbReference>